<dbReference type="SMART" id="SM00714">
    <property type="entry name" value="LITAF"/>
    <property type="match status" value="1"/>
</dbReference>
<dbReference type="InParanoid" id="A0A673WPF8"/>
<dbReference type="GO" id="GO:0098574">
    <property type="term" value="C:cytoplasmic side of lysosomal membrane"/>
    <property type="evidence" value="ECO:0007669"/>
    <property type="project" value="TreeGrafter"/>
</dbReference>
<evidence type="ECO:0000256" key="3">
    <source>
        <dbReference type="ARBA" id="ARBA00004630"/>
    </source>
</evidence>
<dbReference type="GO" id="GO:0098560">
    <property type="term" value="C:cytoplasmic side of late endosome membrane"/>
    <property type="evidence" value="ECO:0007669"/>
    <property type="project" value="TreeGrafter"/>
</dbReference>
<keyword evidence="5" id="KW-0479">Metal-binding</keyword>
<comment type="similarity">
    <text evidence="4">Belongs to the CDIP1/LITAF family.</text>
</comment>
<dbReference type="Proteomes" id="UP000472277">
    <property type="component" value="Chromosome 14"/>
</dbReference>
<reference evidence="10" key="2">
    <citation type="submission" date="2025-09" db="UniProtKB">
        <authorList>
            <consortium name="Ensembl"/>
        </authorList>
    </citation>
    <scope>IDENTIFICATION</scope>
</reference>
<keyword evidence="7" id="KW-0472">Membrane</keyword>
<protein>
    <submittedName>
        <fullName evidence="10">Lipopolysaccharide-induced tumor necrosis factor-alpha factor homolog</fullName>
    </submittedName>
</protein>
<evidence type="ECO:0000256" key="2">
    <source>
        <dbReference type="ARBA" id="ARBA00004414"/>
    </source>
</evidence>
<sequence length="237" mass="26873">LFSIRLVFTIQPLKITLLPHLPHSSLPSVYVLVLALFPTWFTFSRSLEGVAGLIFSSTQSTVPHLLQETKKTVWRRASLDPRRTRRLPPTPASQWATREVTGEQPTPLSLASREVPNPACTHHLPNTTWAWHNLQIPLGYPVKNESQVVHTQVTQVVVMQQPLPRDVPGQMTCPHCQVQVLTETTHTTGLLTWLICGSLGFFLCWPCCLIPFCVDSCKDVEHRCPNCRRVIHIHKRM</sequence>
<accession>A0A673WPF8</accession>
<dbReference type="InterPro" id="IPR037519">
    <property type="entry name" value="LITAF_fam"/>
</dbReference>
<keyword evidence="6" id="KW-0862">Zinc</keyword>
<feature type="domain" description="LITAF" evidence="9">
    <location>
        <begin position="153"/>
        <end position="236"/>
    </location>
</feature>
<name>A0A673WPF8_SALTR</name>
<evidence type="ECO:0000256" key="6">
    <source>
        <dbReference type="ARBA" id="ARBA00022833"/>
    </source>
</evidence>
<dbReference type="InterPro" id="IPR006629">
    <property type="entry name" value="LITAF"/>
</dbReference>
<evidence type="ECO:0000256" key="5">
    <source>
        <dbReference type="ARBA" id="ARBA00022723"/>
    </source>
</evidence>
<evidence type="ECO:0000256" key="7">
    <source>
        <dbReference type="ARBA" id="ARBA00023136"/>
    </source>
</evidence>
<proteinExistence type="inferred from homology"/>
<gene>
    <name evidence="10" type="primary">LOC115147602</name>
</gene>
<dbReference type="PANTHER" id="PTHR23292:SF48">
    <property type="entry name" value="LIPOPOLYSACCHARIDE-INDUCED TUMOR NECROSIS FACTOR-ALPHA FACTOR HOMOLOG-RELATED"/>
    <property type="match status" value="1"/>
</dbReference>
<feature type="region of interest" description="Disordered" evidence="8">
    <location>
        <begin position="81"/>
        <end position="103"/>
    </location>
</feature>
<dbReference type="Pfam" id="PF10601">
    <property type="entry name" value="zf-LITAF-like"/>
    <property type="match status" value="1"/>
</dbReference>
<dbReference type="Ensembl" id="ENSSTUT00000011236.1">
    <property type="protein sequence ID" value="ENSSTUP00000010562.1"/>
    <property type="gene ID" value="ENSSTUG00000005082.1"/>
</dbReference>
<dbReference type="PANTHER" id="PTHR23292">
    <property type="entry name" value="LIPOPOLYSACCHARIDE-INDUCED TUMOR NECROSIS FACTOR-ALPHA FACTOR"/>
    <property type="match status" value="1"/>
</dbReference>
<dbReference type="AlphaFoldDB" id="A0A673WPF8"/>
<reference evidence="10" key="1">
    <citation type="submission" date="2025-08" db="UniProtKB">
        <authorList>
            <consortium name="Ensembl"/>
        </authorList>
    </citation>
    <scope>IDENTIFICATION</scope>
</reference>
<organism evidence="10 11">
    <name type="scientific">Salmo trutta</name>
    <name type="common">Brown trout</name>
    <dbReference type="NCBI Taxonomy" id="8032"/>
    <lineage>
        <taxon>Eukaryota</taxon>
        <taxon>Metazoa</taxon>
        <taxon>Chordata</taxon>
        <taxon>Craniata</taxon>
        <taxon>Vertebrata</taxon>
        <taxon>Euteleostomi</taxon>
        <taxon>Actinopterygii</taxon>
        <taxon>Neopterygii</taxon>
        <taxon>Teleostei</taxon>
        <taxon>Protacanthopterygii</taxon>
        <taxon>Salmoniformes</taxon>
        <taxon>Salmonidae</taxon>
        <taxon>Salmoninae</taxon>
        <taxon>Salmo</taxon>
    </lineage>
</organism>
<dbReference type="GO" id="GO:0005634">
    <property type="term" value="C:nucleus"/>
    <property type="evidence" value="ECO:0007669"/>
    <property type="project" value="TreeGrafter"/>
</dbReference>
<dbReference type="PROSITE" id="PS51837">
    <property type="entry name" value="LITAF"/>
    <property type="match status" value="1"/>
</dbReference>
<dbReference type="GeneTree" id="ENSGT00940000155366"/>
<comment type="subcellular location">
    <subcellularLocation>
        <location evidence="1">Endosome membrane</location>
        <topology evidence="1">Peripheral membrane protein</topology>
        <orientation evidence="1">Cytoplasmic side</orientation>
    </subcellularLocation>
    <subcellularLocation>
        <location evidence="2">Late endosome membrane</location>
    </subcellularLocation>
    <subcellularLocation>
        <location evidence="3">Lysosome membrane</location>
        <topology evidence="3">Peripheral membrane protein</topology>
        <orientation evidence="3">Cytoplasmic side</orientation>
    </subcellularLocation>
</comment>
<evidence type="ECO:0000259" key="9">
    <source>
        <dbReference type="PROSITE" id="PS51837"/>
    </source>
</evidence>
<evidence type="ECO:0000256" key="1">
    <source>
        <dbReference type="ARBA" id="ARBA00004125"/>
    </source>
</evidence>
<keyword evidence="11" id="KW-1185">Reference proteome</keyword>
<evidence type="ECO:0000256" key="8">
    <source>
        <dbReference type="SAM" id="MobiDB-lite"/>
    </source>
</evidence>
<dbReference type="GO" id="GO:0008270">
    <property type="term" value="F:zinc ion binding"/>
    <property type="evidence" value="ECO:0007669"/>
    <property type="project" value="TreeGrafter"/>
</dbReference>
<evidence type="ECO:0000313" key="10">
    <source>
        <dbReference type="Ensembl" id="ENSSTUP00000010562.1"/>
    </source>
</evidence>
<evidence type="ECO:0000313" key="11">
    <source>
        <dbReference type="Proteomes" id="UP000472277"/>
    </source>
</evidence>
<evidence type="ECO:0000256" key="4">
    <source>
        <dbReference type="ARBA" id="ARBA00005975"/>
    </source>
</evidence>